<evidence type="ECO:0008006" key="3">
    <source>
        <dbReference type="Google" id="ProtNLM"/>
    </source>
</evidence>
<accession>A0A6J5Q9L5</accession>
<evidence type="ECO:0000313" key="2">
    <source>
        <dbReference type="EMBL" id="CAB4180202.1"/>
    </source>
</evidence>
<protein>
    <recommendedName>
        <fullName evidence="3">Terminase large subunit, Lambdalikevirus-type</fullName>
    </recommendedName>
</protein>
<feature type="region of interest" description="Disordered" evidence="1">
    <location>
        <begin position="67"/>
        <end position="133"/>
    </location>
</feature>
<dbReference type="InterPro" id="IPR027417">
    <property type="entry name" value="P-loop_NTPase"/>
</dbReference>
<name>A0A6J5Q9L5_9CAUD</name>
<evidence type="ECO:0000256" key="1">
    <source>
        <dbReference type="SAM" id="MobiDB-lite"/>
    </source>
</evidence>
<organism evidence="2">
    <name type="scientific">uncultured Caudovirales phage</name>
    <dbReference type="NCBI Taxonomy" id="2100421"/>
    <lineage>
        <taxon>Viruses</taxon>
        <taxon>Duplodnaviria</taxon>
        <taxon>Heunggongvirae</taxon>
        <taxon>Uroviricota</taxon>
        <taxon>Caudoviricetes</taxon>
        <taxon>Peduoviridae</taxon>
        <taxon>Maltschvirus</taxon>
        <taxon>Maltschvirus maltsch</taxon>
    </lineage>
</organism>
<dbReference type="EMBL" id="LR796997">
    <property type="protein sequence ID" value="CAB4180202.1"/>
    <property type="molecule type" value="Genomic_DNA"/>
</dbReference>
<proteinExistence type="predicted"/>
<dbReference type="Pfam" id="PF03237">
    <property type="entry name" value="Terminase_6N"/>
    <property type="match status" value="1"/>
</dbReference>
<sequence length="599" mass="66612">MPDKRRSTPVYARWRRQVLAQCEPVCIRCGYPVDMTLPSTHPDGPTADHEPPLAETEEATPDMTGAGIAHLSCNRSHGGRLGSARMKRNAPNKKTAQRASDPVFRAGLQAPLAPQPSLPPSRQNQTGTNAIGPKLDQVDHVRPRLETARKGDSEGSHGPAAAEWLRDVYGMTLRPWQAYALDRALEYNADGLVWASVIITVGRQSGKSWLSRAVCMWRLHNADLFGEQQTIIHVANKRETAMEVIRPAMQWAVEKYGNKVARWGNTMAGINLPTGDRWIIHAANESAGVGYSAGMVFADEAWKIERRVIEDSLAPTMAERNQPQLWLVSTAGDSSSELMLTARARAIDNLATPTSELLLEWSAPPDADPDLVSTWQWGSPEWSEKREKFLRQQWERIDPGAFKREYLNQWIVKDNHWMGSGVWDTCHDPELVLDVNQHWAVACESDFDGTSHAVAIAWVTGENLIAVKVTTHRTIKDVDERLAEIRSLNPDIHVQITPSYIDRLTAHTDGIVGQREAQIATQVMLDAFNRCTIRHDGDPGLLDQFTRSTISKRSGGWVLSSVAGSGGVYAARAVMFALAQITKQPKPRPMIYSRTATRR</sequence>
<dbReference type="Gene3D" id="3.40.50.300">
    <property type="entry name" value="P-loop containing nucleotide triphosphate hydrolases"/>
    <property type="match status" value="1"/>
</dbReference>
<reference evidence="2" key="1">
    <citation type="submission" date="2020-05" db="EMBL/GenBank/DDBJ databases">
        <authorList>
            <person name="Chiriac C."/>
            <person name="Salcher M."/>
            <person name="Ghai R."/>
            <person name="Kavagutti S V."/>
        </authorList>
    </citation>
    <scope>NUCLEOTIDE SEQUENCE</scope>
</reference>
<gene>
    <name evidence="2" type="ORF">UFOVP1046_17</name>
</gene>